<dbReference type="Proteomes" id="UP000660262">
    <property type="component" value="Unassembled WGS sequence"/>
</dbReference>
<feature type="region of interest" description="Disordered" evidence="1">
    <location>
        <begin position="1"/>
        <end position="49"/>
    </location>
</feature>
<keyword evidence="3" id="KW-1185">Reference proteome</keyword>
<comment type="caution">
    <text evidence="2">The sequence shown here is derived from an EMBL/GenBank/DDBJ whole genome shotgun (WGS) entry which is preliminary data.</text>
</comment>
<feature type="region of interest" description="Disordered" evidence="1">
    <location>
        <begin position="377"/>
        <end position="406"/>
    </location>
</feature>
<protein>
    <submittedName>
        <fullName evidence="2">ATP-grasp domain-containing protein</fullName>
    </submittedName>
</protein>
<dbReference type="EMBL" id="BNJQ01000005">
    <property type="protein sequence ID" value="GHP03305.1"/>
    <property type="molecule type" value="Genomic_DNA"/>
</dbReference>
<evidence type="ECO:0000313" key="2">
    <source>
        <dbReference type="EMBL" id="GHP03305.1"/>
    </source>
</evidence>
<feature type="compositionally biased region" description="Low complexity" evidence="1">
    <location>
        <begin position="377"/>
        <end position="390"/>
    </location>
</feature>
<name>A0A830H8I3_9CHLO</name>
<dbReference type="AlphaFoldDB" id="A0A830H8I3"/>
<reference evidence="2" key="1">
    <citation type="submission" date="2020-10" db="EMBL/GenBank/DDBJ databases">
        <title>Unveiling of a novel bifunctional photoreceptor, Dualchrome1, isolated from a cosmopolitan green alga.</title>
        <authorList>
            <person name="Suzuki S."/>
            <person name="Kawachi M."/>
        </authorList>
    </citation>
    <scope>NUCLEOTIDE SEQUENCE</scope>
    <source>
        <strain evidence="2">NIES 2893</strain>
    </source>
</reference>
<organism evidence="2 3">
    <name type="scientific">Pycnococcus provasolii</name>
    <dbReference type="NCBI Taxonomy" id="41880"/>
    <lineage>
        <taxon>Eukaryota</taxon>
        <taxon>Viridiplantae</taxon>
        <taxon>Chlorophyta</taxon>
        <taxon>Pseudoscourfieldiophyceae</taxon>
        <taxon>Pseudoscourfieldiales</taxon>
        <taxon>Pycnococcaceae</taxon>
        <taxon>Pycnococcus</taxon>
    </lineage>
</organism>
<accession>A0A830H8I3</accession>
<evidence type="ECO:0000256" key="1">
    <source>
        <dbReference type="SAM" id="MobiDB-lite"/>
    </source>
</evidence>
<sequence length="501" mass="55046">MRVHEMRQSNSRSPSSGYGLSDDDLEARARSNDENAEANTPRRRHSDTGAKIMAAASLANSMMDGADDITDVEGTPEASWYDLFNSADDAIRESTMRSYYIAYGAKDVAIVRDHGTIRVNFGNAASMFVARDRDQLQGVLESILHDESRAAADRNLQAIGFFVAGRLCFENVAKSTQTYEDHVQEYVRGLDALNLFAPSVRNVAFTVVRSDDVPPEHYLLARKSLDGGSSGTVAANGTIDTPVFRNIHVSREVETVLAFHLELERLSTFVVTCKSLHEPRRKFVMRSGDPNPREEMGFVCKADYRIGVFLGEEKSFKSSSTRDRRVFVRSVVYNRDVLLGGVEKEHEDEASRNSSSRRLRSMSAYFGRGSRTSTEVAGSLASSKSGASSGDMNNSPGRRSLSDIGMGDMDNPIPQIVAPDSVLIDILDKLELAVGEENTAWNFIFINLCDAVQRALKLLRRGYIARQASTLIAEDRVEVEAAMARSAGDDIGASLLALGSR</sequence>
<feature type="compositionally biased region" description="Polar residues" evidence="1">
    <location>
        <begin position="8"/>
        <end position="18"/>
    </location>
</feature>
<gene>
    <name evidence="2" type="ORF">PPROV_000206000</name>
</gene>
<evidence type="ECO:0000313" key="3">
    <source>
        <dbReference type="Proteomes" id="UP000660262"/>
    </source>
</evidence>
<proteinExistence type="predicted"/>